<dbReference type="EMBL" id="CAJNOU010014002">
    <property type="protein sequence ID" value="CAF1567249.1"/>
    <property type="molecule type" value="Genomic_DNA"/>
</dbReference>
<proteinExistence type="predicted"/>
<organism evidence="1 2">
    <name type="scientific">Rotaria sordida</name>
    <dbReference type="NCBI Taxonomy" id="392033"/>
    <lineage>
        <taxon>Eukaryota</taxon>
        <taxon>Metazoa</taxon>
        <taxon>Spiralia</taxon>
        <taxon>Gnathifera</taxon>
        <taxon>Rotifera</taxon>
        <taxon>Eurotatoria</taxon>
        <taxon>Bdelloidea</taxon>
        <taxon>Philodinida</taxon>
        <taxon>Philodinidae</taxon>
        <taxon>Rotaria</taxon>
    </lineage>
</organism>
<name>A0A815Y7U4_9BILA</name>
<reference evidence="1" key="1">
    <citation type="submission" date="2021-02" db="EMBL/GenBank/DDBJ databases">
        <authorList>
            <person name="Nowell W R."/>
        </authorList>
    </citation>
    <scope>NUCLEOTIDE SEQUENCE</scope>
</reference>
<evidence type="ECO:0000313" key="1">
    <source>
        <dbReference type="EMBL" id="CAF1567249.1"/>
    </source>
</evidence>
<gene>
    <name evidence="1" type="ORF">SEV965_LOCUS39423</name>
</gene>
<accession>A0A815Y7U4</accession>
<evidence type="ECO:0000313" key="2">
    <source>
        <dbReference type="Proteomes" id="UP000663889"/>
    </source>
</evidence>
<protein>
    <submittedName>
        <fullName evidence="1">Uncharacterized protein</fullName>
    </submittedName>
</protein>
<dbReference type="Proteomes" id="UP000663889">
    <property type="component" value="Unassembled WGS sequence"/>
</dbReference>
<dbReference type="AlphaFoldDB" id="A0A815Y7U4"/>
<comment type="caution">
    <text evidence="1">The sequence shown here is derived from an EMBL/GenBank/DDBJ whole genome shotgun (WGS) entry which is preliminary data.</text>
</comment>
<sequence>MAPYTFELFAPYNKKVGLRLKNANARMFGLDIPMELNQEDGYWRATLDLPDGKICLFIFTKFEFCFPKGIYHYQYKVVTKSWFEPEPEPAVPEYNNDETKTP</sequence>